<feature type="compositionally biased region" description="Basic and acidic residues" evidence="1">
    <location>
        <begin position="50"/>
        <end position="62"/>
    </location>
</feature>
<accession>A0AAV3P5H0</accession>
<evidence type="ECO:0000313" key="3">
    <source>
        <dbReference type="Proteomes" id="UP001454036"/>
    </source>
</evidence>
<dbReference type="Proteomes" id="UP001454036">
    <property type="component" value="Unassembled WGS sequence"/>
</dbReference>
<keyword evidence="3" id="KW-1185">Reference proteome</keyword>
<name>A0AAV3P5H0_LITER</name>
<dbReference type="EMBL" id="BAABME010000978">
    <property type="protein sequence ID" value="GAA0146749.1"/>
    <property type="molecule type" value="Genomic_DNA"/>
</dbReference>
<proteinExistence type="predicted"/>
<feature type="compositionally biased region" description="Low complexity" evidence="1">
    <location>
        <begin position="66"/>
        <end position="75"/>
    </location>
</feature>
<dbReference type="AlphaFoldDB" id="A0AAV3P5H0"/>
<feature type="region of interest" description="Disordered" evidence="1">
    <location>
        <begin position="1"/>
        <end position="94"/>
    </location>
</feature>
<evidence type="ECO:0000313" key="2">
    <source>
        <dbReference type="EMBL" id="GAA0146749.1"/>
    </source>
</evidence>
<sequence length="117" mass="13795">MREVYSLTSSEDVTTEAETPEPRRELRKEFEELTNQHHPNPPVPEQRWPSVDRQHPQERHPGPEWLGQRTLAQAQQRRRGQEVSLWARRSTGPHTWGRQNSILAVWRRRFTSGGRGL</sequence>
<protein>
    <submittedName>
        <fullName evidence="2">Uncharacterized protein</fullName>
    </submittedName>
</protein>
<feature type="compositionally biased region" description="Basic and acidic residues" evidence="1">
    <location>
        <begin position="20"/>
        <end position="35"/>
    </location>
</feature>
<evidence type="ECO:0000256" key="1">
    <source>
        <dbReference type="SAM" id="MobiDB-lite"/>
    </source>
</evidence>
<reference evidence="2 3" key="1">
    <citation type="submission" date="2024-01" db="EMBL/GenBank/DDBJ databases">
        <title>The complete chloroplast genome sequence of Lithospermum erythrorhizon: insights into the phylogenetic relationship among Boraginaceae species and the maternal lineages of purple gromwells.</title>
        <authorList>
            <person name="Okada T."/>
            <person name="Watanabe K."/>
        </authorList>
    </citation>
    <scope>NUCLEOTIDE SEQUENCE [LARGE SCALE GENOMIC DNA]</scope>
</reference>
<organism evidence="2 3">
    <name type="scientific">Lithospermum erythrorhizon</name>
    <name type="common">Purple gromwell</name>
    <name type="synonym">Lithospermum officinale var. erythrorhizon</name>
    <dbReference type="NCBI Taxonomy" id="34254"/>
    <lineage>
        <taxon>Eukaryota</taxon>
        <taxon>Viridiplantae</taxon>
        <taxon>Streptophyta</taxon>
        <taxon>Embryophyta</taxon>
        <taxon>Tracheophyta</taxon>
        <taxon>Spermatophyta</taxon>
        <taxon>Magnoliopsida</taxon>
        <taxon>eudicotyledons</taxon>
        <taxon>Gunneridae</taxon>
        <taxon>Pentapetalae</taxon>
        <taxon>asterids</taxon>
        <taxon>lamiids</taxon>
        <taxon>Boraginales</taxon>
        <taxon>Boraginaceae</taxon>
        <taxon>Boraginoideae</taxon>
        <taxon>Lithospermeae</taxon>
        <taxon>Lithospermum</taxon>
    </lineage>
</organism>
<gene>
    <name evidence="2" type="ORF">LIER_06629</name>
</gene>
<feature type="compositionally biased region" description="Polar residues" evidence="1">
    <location>
        <begin position="1"/>
        <end position="12"/>
    </location>
</feature>
<comment type="caution">
    <text evidence="2">The sequence shown here is derived from an EMBL/GenBank/DDBJ whole genome shotgun (WGS) entry which is preliminary data.</text>
</comment>